<dbReference type="AlphaFoldDB" id="D2EFB3"/>
<dbReference type="InterPro" id="IPR036388">
    <property type="entry name" value="WH-like_DNA-bd_sf"/>
</dbReference>
<reference evidence="2 3" key="1">
    <citation type="journal article" date="2010" name="Proc. Natl. Acad. Sci. U.S.A.">
        <title>Enigmatic, ultrasmall, uncultivated Archaea.</title>
        <authorList>
            <person name="Baker B.J."/>
            <person name="Comolli L.R."/>
            <person name="Dick G.J."/>
            <person name="Hauser L.J."/>
            <person name="Hyatt D."/>
            <person name="Dill B.D."/>
            <person name="Land M.L."/>
            <person name="Verberkmoes N.C."/>
            <person name="Hettich R.L."/>
            <person name="Banfield J.F."/>
        </authorList>
    </citation>
    <scope>NUCLEOTIDE SEQUENCE [LARGE SCALE GENOMIC DNA]</scope>
</reference>
<dbReference type="CDD" id="cd00090">
    <property type="entry name" value="HTH_ARSR"/>
    <property type="match status" value="1"/>
</dbReference>
<protein>
    <submittedName>
        <fullName evidence="2">Transcriptional regulator, PadR family</fullName>
    </submittedName>
</protein>
<dbReference type="PANTHER" id="PTHR43252">
    <property type="entry name" value="TRANSCRIPTIONAL REGULATOR YQJI"/>
    <property type="match status" value="1"/>
</dbReference>
<organism evidence="2 3">
    <name type="scientific">Candidatus Parvarchaeum acidiphilum ARMAN-4</name>
    <dbReference type="NCBI Taxonomy" id="662760"/>
    <lineage>
        <taxon>Archaea</taxon>
        <taxon>Candidatus Parvarchaeota</taxon>
        <taxon>Candidatus Parvarchaeum</taxon>
    </lineage>
</organism>
<dbReference type="InterPro" id="IPR036390">
    <property type="entry name" value="WH_DNA-bd_sf"/>
</dbReference>
<evidence type="ECO:0000259" key="1">
    <source>
        <dbReference type="Pfam" id="PF03551"/>
    </source>
</evidence>
<dbReference type="Proteomes" id="UP000009375">
    <property type="component" value="Unassembled WGS sequence"/>
</dbReference>
<dbReference type="Gene3D" id="1.10.10.10">
    <property type="entry name" value="Winged helix-like DNA-binding domain superfamily/Winged helix DNA-binding domain"/>
    <property type="match status" value="1"/>
</dbReference>
<dbReference type="PANTHER" id="PTHR43252:SF2">
    <property type="entry name" value="TRANSCRIPTION REGULATOR, PADR-LIKE FAMILY"/>
    <property type="match status" value="1"/>
</dbReference>
<dbReference type="EMBL" id="GG730045">
    <property type="protein sequence ID" value="EEZ92918.1"/>
    <property type="molecule type" value="Genomic_DNA"/>
</dbReference>
<dbReference type="InterPro" id="IPR005149">
    <property type="entry name" value="Tscrpt_reg_PadR_N"/>
</dbReference>
<dbReference type="InterPro" id="IPR011991">
    <property type="entry name" value="ArsR-like_HTH"/>
</dbReference>
<sequence length="97" mass="11151">MAKDSCDMRGMLSFQILNMLKKNNLCGEEIARKIEKYRGKKPVASTIYPALKRLSNSGFIVGKRKGKRKVYSITKKGLSEEKKALAYFKRLYSEIQK</sequence>
<feature type="domain" description="Transcription regulator PadR N-terminal" evidence="1">
    <location>
        <begin position="16"/>
        <end position="79"/>
    </location>
</feature>
<gene>
    <name evidence="2" type="ORF">BJBARM4_0431</name>
</gene>
<evidence type="ECO:0000313" key="3">
    <source>
        <dbReference type="Proteomes" id="UP000009375"/>
    </source>
</evidence>
<name>D2EFB3_PARA4</name>
<dbReference type="Pfam" id="PF03551">
    <property type="entry name" value="PadR"/>
    <property type="match status" value="1"/>
</dbReference>
<proteinExistence type="predicted"/>
<dbReference type="SUPFAM" id="SSF46785">
    <property type="entry name" value="Winged helix' DNA-binding domain"/>
    <property type="match status" value="1"/>
</dbReference>
<evidence type="ECO:0000313" key="2">
    <source>
        <dbReference type="EMBL" id="EEZ92918.1"/>
    </source>
</evidence>
<accession>D2EFB3</accession>